<dbReference type="RefSeq" id="WP_115773400.1">
    <property type="nucleotide sequence ID" value="NZ_PIOC01000017.1"/>
</dbReference>
<reference evidence="2" key="1">
    <citation type="submission" date="2017-11" db="EMBL/GenBank/DDBJ databases">
        <authorList>
            <person name="Zhu W."/>
        </authorList>
    </citation>
    <scope>NUCLEOTIDE SEQUENCE [LARGE SCALE GENOMIC DNA]</scope>
    <source>
        <strain evidence="2">CAU 1183</strain>
    </source>
</reference>
<dbReference type="GO" id="GO:0016791">
    <property type="term" value="F:phosphatase activity"/>
    <property type="evidence" value="ECO:0007669"/>
    <property type="project" value="TreeGrafter"/>
</dbReference>
<name>A0A3D8PSR6_9BACI</name>
<proteinExistence type="predicted"/>
<dbReference type="SUPFAM" id="SSF53254">
    <property type="entry name" value="Phosphoglycerate mutase-like"/>
    <property type="match status" value="1"/>
</dbReference>
<dbReference type="AlphaFoldDB" id="A0A3D8PSR6"/>
<dbReference type="PANTHER" id="PTHR48100:SF59">
    <property type="entry name" value="ADENOSYLCOBALAMIN_ALPHA-RIBAZOLE PHOSPHATASE"/>
    <property type="match status" value="1"/>
</dbReference>
<dbReference type="PANTHER" id="PTHR48100">
    <property type="entry name" value="BROAD-SPECIFICITY PHOSPHATASE YOR283W-RELATED"/>
    <property type="match status" value="1"/>
</dbReference>
<sequence>MQTNLYLVRHAHSAYTPDELGRPLSAQGFIDAKRISKVLENEKIDVVNSSQYKRAVQTVEGISQVIGKKIIIENGFKERKLAENPVDDFDSAILKVWQNPSFSWKGGESNIDAQKRGVSAIFKLLDKYAEKNIAVGTHGNTIVLIMNCFDEKYDFHFWKNLDMPDIYKLTFDKKVLQTVTRVWDRE</sequence>
<dbReference type="SMART" id="SM00855">
    <property type="entry name" value="PGAM"/>
    <property type="match status" value="1"/>
</dbReference>
<dbReference type="OrthoDB" id="2185101at2"/>
<dbReference type="Pfam" id="PF00300">
    <property type="entry name" value="His_Phos_1"/>
    <property type="match status" value="1"/>
</dbReference>
<protein>
    <submittedName>
        <fullName evidence="1">Histidine phosphatase family protein</fullName>
    </submittedName>
</protein>
<evidence type="ECO:0000313" key="1">
    <source>
        <dbReference type="EMBL" id="RDW18219.1"/>
    </source>
</evidence>
<organism evidence="1 2">
    <name type="scientific">Oceanobacillus arenosus</name>
    <dbReference type="NCBI Taxonomy" id="1229153"/>
    <lineage>
        <taxon>Bacteria</taxon>
        <taxon>Bacillati</taxon>
        <taxon>Bacillota</taxon>
        <taxon>Bacilli</taxon>
        <taxon>Bacillales</taxon>
        <taxon>Bacillaceae</taxon>
        <taxon>Oceanobacillus</taxon>
    </lineage>
</organism>
<dbReference type="InterPro" id="IPR013078">
    <property type="entry name" value="His_Pase_superF_clade-1"/>
</dbReference>
<dbReference type="EMBL" id="PIOC01000017">
    <property type="protein sequence ID" value="RDW18219.1"/>
    <property type="molecule type" value="Genomic_DNA"/>
</dbReference>
<dbReference type="Gene3D" id="3.40.50.1240">
    <property type="entry name" value="Phosphoglycerate mutase-like"/>
    <property type="match status" value="1"/>
</dbReference>
<accession>A0A3D8PSR6</accession>
<evidence type="ECO:0000313" key="2">
    <source>
        <dbReference type="Proteomes" id="UP000257143"/>
    </source>
</evidence>
<keyword evidence="2" id="KW-1185">Reference proteome</keyword>
<dbReference type="InterPro" id="IPR029033">
    <property type="entry name" value="His_PPase_superfam"/>
</dbReference>
<dbReference type="Proteomes" id="UP000257143">
    <property type="component" value="Unassembled WGS sequence"/>
</dbReference>
<dbReference type="GO" id="GO:0005737">
    <property type="term" value="C:cytoplasm"/>
    <property type="evidence" value="ECO:0007669"/>
    <property type="project" value="TreeGrafter"/>
</dbReference>
<dbReference type="InterPro" id="IPR050275">
    <property type="entry name" value="PGM_Phosphatase"/>
</dbReference>
<dbReference type="CDD" id="cd07067">
    <property type="entry name" value="HP_PGM_like"/>
    <property type="match status" value="1"/>
</dbReference>
<comment type="caution">
    <text evidence="1">The sequence shown here is derived from an EMBL/GenBank/DDBJ whole genome shotgun (WGS) entry which is preliminary data.</text>
</comment>
<gene>
    <name evidence="1" type="ORF">CWR48_11580</name>
</gene>